<dbReference type="InterPro" id="IPR029068">
    <property type="entry name" value="Glyas_Bleomycin-R_OHBP_Dase"/>
</dbReference>
<dbReference type="PANTHER" id="PTHR33993:SF2">
    <property type="entry name" value="VOC DOMAIN-CONTAINING PROTEIN"/>
    <property type="match status" value="1"/>
</dbReference>
<name>A0AAN1XSC9_UNVUL</name>
<evidence type="ECO:0000313" key="2">
    <source>
        <dbReference type="Proteomes" id="UP001317532"/>
    </source>
</evidence>
<dbReference type="EMBL" id="AP025523">
    <property type="protein sequence ID" value="BDE04968.1"/>
    <property type="molecule type" value="Genomic_DNA"/>
</dbReference>
<sequence>MTDTAAPPRTSALTWFEIATTDFDRARRFCETILETTLIDRPFGTARIAVFPYDRETGTGGCLVQGPEWKPCSNGTIVYLDADGRLDRTLERVPAAGGRVALPKTALPEGLGFVAHILDSEGNRVGLHAMS</sequence>
<evidence type="ECO:0000313" key="1">
    <source>
        <dbReference type="EMBL" id="BDE04968.1"/>
    </source>
</evidence>
<protein>
    <recommendedName>
        <fullName evidence="3">Glyoxalase</fullName>
    </recommendedName>
</protein>
<gene>
    <name evidence="1" type="ORF">WPS_02440</name>
</gene>
<dbReference type="Gene3D" id="3.10.180.10">
    <property type="entry name" value="2,3-Dihydroxybiphenyl 1,2-Dioxygenase, domain 1"/>
    <property type="match status" value="1"/>
</dbReference>
<reference evidence="1 2" key="1">
    <citation type="journal article" date="2022" name="ISME Commun">
        <title>Vulcanimicrobium alpinus gen. nov. sp. nov., the first cultivated representative of the candidate phylum 'Eremiobacterota', is a metabolically versatile aerobic anoxygenic phototroph.</title>
        <authorList>
            <person name="Yabe S."/>
            <person name="Muto K."/>
            <person name="Abe K."/>
            <person name="Yokota A."/>
            <person name="Staudigel H."/>
            <person name="Tebo B.M."/>
        </authorList>
    </citation>
    <scope>NUCLEOTIDE SEQUENCE [LARGE SCALE GENOMIC DNA]</scope>
    <source>
        <strain evidence="1 2">WC8-2</strain>
    </source>
</reference>
<dbReference type="PANTHER" id="PTHR33993">
    <property type="entry name" value="GLYOXALASE-RELATED"/>
    <property type="match status" value="1"/>
</dbReference>
<dbReference type="KEGG" id="vab:WPS_02440"/>
<organism evidence="1 2">
    <name type="scientific">Vulcanimicrobium alpinum</name>
    <dbReference type="NCBI Taxonomy" id="3016050"/>
    <lineage>
        <taxon>Bacteria</taxon>
        <taxon>Bacillati</taxon>
        <taxon>Vulcanimicrobiota</taxon>
        <taxon>Vulcanimicrobiia</taxon>
        <taxon>Vulcanimicrobiales</taxon>
        <taxon>Vulcanimicrobiaceae</taxon>
        <taxon>Vulcanimicrobium</taxon>
    </lineage>
</organism>
<dbReference type="AlphaFoldDB" id="A0AAN1XSC9"/>
<dbReference type="Proteomes" id="UP001317532">
    <property type="component" value="Chromosome"/>
</dbReference>
<dbReference type="InterPro" id="IPR052164">
    <property type="entry name" value="Anthracycline_SecMetBiosynth"/>
</dbReference>
<proteinExistence type="predicted"/>
<evidence type="ECO:0008006" key="3">
    <source>
        <dbReference type="Google" id="ProtNLM"/>
    </source>
</evidence>
<dbReference type="SUPFAM" id="SSF54593">
    <property type="entry name" value="Glyoxalase/Bleomycin resistance protein/Dihydroxybiphenyl dioxygenase"/>
    <property type="match status" value="1"/>
</dbReference>
<dbReference type="RefSeq" id="WP_317996046.1">
    <property type="nucleotide sequence ID" value="NZ_AP025523.1"/>
</dbReference>
<keyword evidence="2" id="KW-1185">Reference proteome</keyword>
<dbReference type="CDD" id="cd07247">
    <property type="entry name" value="SgaA_N_like"/>
    <property type="match status" value="1"/>
</dbReference>
<accession>A0AAN1XSC9</accession>